<feature type="compositionally biased region" description="Polar residues" evidence="8">
    <location>
        <begin position="742"/>
        <end position="760"/>
    </location>
</feature>
<evidence type="ECO:0000256" key="3">
    <source>
        <dbReference type="ARBA" id="ARBA00022491"/>
    </source>
</evidence>
<dbReference type="InterPro" id="IPR024599">
    <property type="entry name" value="RB_N"/>
</dbReference>
<dbReference type="GO" id="GO:2000134">
    <property type="term" value="P:negative regulation of G1/S transition of mitotic cell cycle"/>
    <property type="evidence" value="ECO:0007669"/>
    <property type="project" value="TreeGrafter"/>
</dbReference>
<feature type="region of interest" description="Disordered" evidence="8">
    <location>
        <begin position="251"/>
        <end position="277"/>
    </location>
</feature>
<dbReference type="GO" id="GO:0006357">
    <property type="term" value="P:regulation of transcription by RNA polymerase II"/>
    <property type="evidence" value="ECO:0007669"/>
    <property type="project" value="InterPro"/>
</dbReference>
<feature type="compositionally biased region" description="Basic and acidic residues" evidence="8">
    <location>
        <begin position="719"/>
        <end position="728"/>
    </location>
</feature>
<dbReference type="InterPro" id="IPR002719">
    <property type="entry name" value="RB_B"/>
</dbReference>
<organism evidence="10 11">
    <name type="scientific">Stichopus japonicus</name>
    <name type="common">Sea cucumber</name>
    <dbReference type="NCBI Taxonomy" id="307972"/>
    <lineage>
        <taxon>Eukaryota</taxon>
        <taxon>Metazoa</taxon>
        <taxon>Echinodermata</taxon>
        <taxon>Eleutherozoa</taxon>
        <taxon>Echinozoa</taxon>
        <taxon>Holothuroidea</taxon>
        <taxon>Aspidochirotacea</taxon>
        <taxon>Aspidochirotida</taxon>
        <taxon>Stichopodidae</taxon>
        <taxon>Apostichopus</taxon>
    </lineage>
</organism>
<comment type="similarity">
    <text evidence="2">Belongs to the retinoblastoma protein (RB) family.</text>
</comment>
<dbReference type="GO" id="GO:0048667">
    <property type="term" value="P:cell morphogenesis involved in neuron differentiation"/>
    <property type="evidence" value="ECO:0007669"/>
    <property type="project" value="TreeGrafter"/>
</dbReference>
<evidence type="ECO:0000313" key="11">
    <source>
        <dbReference type="Proteomes" id="UP000230750"/>
    </source>
</evidence>
<sequence length="791" mass="90067">MAWVQLVEECISRLNLPKLICQRSRMVLQEWIQLELTANGEVSWKEKDNALLTVCAIYTALIEYRTEMESPSEQGPRFTLLQILRAGNVKLMEHIFESSGQKDPSESTYRRRVCWCLFLVAKVTVLPENTELIPALHLMLCCLEYIVKQSPLFMLKEPFRTANSEERLRQDSLSVLTAINTAFTSDSDMKELESAQTNHFHPFIQGLPVEVLNQTADGLPRLKYFEKKYRAEYELTADIDEMAFLDDDPLLKPMEEGPPSPDSKINTEGGPSIPQTPVRNSVRAVQSLKTLLASANDRPSDSLRLLLSEYGANLVNEVTNRIEELQNTFLEHYALNVRASQTIAKTRYRLGVRLYYRELDQIIKRERERKVQRASIVSLLSEDIFHRCILACSLEVVKVYYEYNASPTQESSIGRGGLDFPWILTIFNVHPYDFCRVIETFIREEAQLSEQAIKHLTSVEEFILESEAWKEGSPLLEALRAKIANTQQVNSPGCSVVGSSGGGQHKDVFLTKFLMKAQQLGFKRLERLSQPLKLSGDITHRIWTCVDHCIRQRPDLLEGRHLDQIIMCCIYAICRVGSAQNQRRLKEIANLYEKMPHADSSTYKQVRLGAGETGHIIKFYNDVFVPAMKTFILSQHSENHPNSPVPHRSPSQQKSYKVHPNFTVSPLRHSPFKSPDLQRQAGSSAAVTPRTALLLNTDEEFISNKLQNFNKTYGTSSKRKNDSQEPVKSRKKLNMGDGGSTTEGSREQSSNTDVENQSEARSILRTKLPRSPSSCFLLVLKLKDLFYKNIE</sequence>
<dbReference type="Gene3D" id="1.10.472.140">
    <property type="match status" value="1"/>
</dbReference>
<evidence type="ECO:0000313" key="10">
    <source>
        <dbReference type="EMBL" id="PIK46533.1"/>
    </source>
</evidence>
<keyword evidence="3" id="KW-0678">Repressor</keyword>
<evidence type="ECO:0000259" key="9">
    <source>
        <dbReference type="SMART" id="SM01368"/>
    </source>
</evidence>
<dbReference type="EMBL" id="MRZV01000638">
    <property type="protein sequence ID" value="PIK46533.1"/>
    <property type="molecule type" value="Genomic_DNA"/>
</dbReference>
<dbReference type="Proteomes" id="UP000230750">
    <property type="component" value="Unassembled WGS sequence"/>
</dbReference>
<dbReference type="GO" id="GO:0000785">
    <property type="term" value="C:chromatin"/>
    <property type="evidence" value="ECO:0007669"/>
    <property type="project" value="TreeGrafter"/>
</dbReference>
<feature type="domain" description="Retinoblastoma-associated protein A-box" evidence="9">
    <location>
        <begin position="276"/>
        <end position="479"/>
    </location>
</feature>
<keyword evidence="4" id="KW-0805">Transcription regulation</keyword>
<evidence type="ECO:0000256" key="6">
    <source>
        <dbReference type="ARBA" id="ARBA00023242"/>
    </source>
</evidence>
<evidence type="ECO:0000256" key="7">
    <source>
        <dbReference type="ARBA" id="ARBA00023306"/>
    </source>
</evidence>
<dbReference type="OrthoDB" id="844594at2759"/>
<dbReference type="GO" id="GO:0035189">
    <property type="term" value="C:Rb-E2F complex"/>
    <property type="evidence" value="ECO:0007669"/>
    <property type="project" value="TreeGrafter"/>
</dbReference>
<evidence type="ECO:0000256" key="8">
    <source>
        <dbReference type="SAM" id="MobiDB-lite"/>
    </source>
</evidence>
<dbReference type="PANTHER" id="PTHR13742:SF36">
    <property type="entry name" value="RETINOBLASTOMA-ASSOCIATED PROTEIN"/>
    <property type="match status" value="1"/>
</dbReference>
<reference evidence="10 11" key="1">
    <citation type="journal article" date="2017" name="PLoS Biol.">
        <title>The sea cucumber genome provides insights into morphological evolution and visceral regeneration.</title>
        <authorList>
            <person name="Zhang X."/>
            <person name="Sun L."/>
            <person name="Yuan J."/>
            <person name="Sun Y."/>
            <person name="Gao Y."/>
            <person name="Zhang L."/>
            <person name="Li S."/>
            <person name="Dai H."/>
            <person name="Hamel J.F."/>
            <person name="Liu C."/>
            <person name="Yu Y."/>
            <person name="Liu S."/>
            <person name="Lin W."/>
            <person name="Guo K."/>
            <person name="Jin S."/>
            <person name="Xu P."/>
            <person name="Storey K.B."/>
            <person name="Huan P."/>
            <person name="Zhang T."/>
            <person name="Zhou Y."/>
            <person name="Zhang J."/>
            <person name="Lin C."/>
            <person name="Li X."/>
            <person name="Xing L."/>
            <person name="Huo D."/>
            <person name="Sun M."/>
            <person name="Wang L."/>
            <person name="Mercier A."/>
            <person name="Li F."/>
            <person name="Yang H."/>
            <person name="Xiang J."/>
        </authorList>
    </citation>
    <scope>NUCLEOTIDE SEQUENCE [LARGE SCALE GENOMIC DNA]</scope>
    <source>
        <strain evidence="10">Shaxun</strain>
        <tissue evidence="10">Muscle</tissue>
    </source>
</reference>
<comment type="caution">
    <text evidence="10">The sequence shown here is derived from an EMBL/GenBank/DDBJ whole genome shotgun (WGS) entry which is preliminary data.</text>
</comment>
<dbReference type="GO" id="GO:0000977">
    <property type="term" value="F:RNA polymerase II transcription regulatory region sequence-specific DNA binding"/>
    <property type="evidence" value="ECO:0007669"/>
    <property type="project" value="TreeGrafter"/>
</dbReference>
<dbReference type="SUPFAM" id="SSF47954">
    <property type="entry name" value="Cyclin-like"/>
    <property type="match status" value="2"/>
</dbReference>
<dbReference type="GO" id="GO:0031175">
    <property type="term" value="P:neuron projection development"/>
    <property type="evidence" value="ECO:0007669"/>
    <property type="project" value="TreeGrafter"/>
</dbReference>
<evidence type="ECO:0000256" key="1">
    <source>
        <dbReference type="ARBA" id="ARBA00004123"/>
    </source>
</evidence>
<dbReference type="CDD" id="cd20599">
    <property type="entry name" value="CYCLIN_RB"/>
    <property type="match status" value="1"/>
</dbReference>
<keyword evidence="7" id="KW-0131">Cell cycle</keyword>
<accession>A0A2G8KEW7</accession>
<dbReference type="AlphaFoldDB" id="A0A2G8KEW7"/>
<feature type="region of interest" description="Disordered" evidence="8">
    <location>
        <begin position="711"/>
        <end position="765"/>
    </location>
</feature>
<protein>
    <submittedName>
        <fullName evidence="10">Putative retinoblastoma-associated protein</fullName>
    </submittedName>
</protein>
<dbReference type="Pfam" id="PF11934">
    <property type="entry name" value="DUF3452"/>
    <property type="match status" value="1"/>
</dbReference>
<evidence type="ECO:0000256" key="4">
    <source>
        <dbReference type="ARBA" id="ARBA00023015"/>
    </source>
</evidence>
<name>A0A2G8KEW7_STIJA</name>
<dbReference type="PANTHER" id="PTHR13742">
    <property type="entry name" value="RETINOBLASTOMA-ASSOCIATED PROTEIN RB -RELATED"/>
    <property type="match status" value="1"/>
</dbReference>
<keyword evidence="6" id="KW-0539">Nucleus</keyword>
<dbReference type="Pfam" id="PF01857">
    <property type="entry name" value="RB_B"/>
    <property type="match status" value="1"/>
</dbReference>
<dbReference type="InterPro" id="IPR002720">
    <property type="entry name" value="RB_A"/>
</dbReference>
<dbReference type="SMART" id="SM01368">
    <property type="entry name" value="RB_A"/>
    <property type="match status" value="1"/>
</dbReference>
<dbReference type="InterPro" id="IPR028309">
    <property type="entry name" value="RB_fam"/>
</dbReference>
<dbReference type="STRING" id="307972.A0A2G8KEW7"/>
<dbReference type="InterPro" id="IPR036915">
    <property type="entry name" value="Cyclin-like_sf"/>
</dbReference>
<keyword evidence="5" id="KW-0804">Transcription</keyword>
<keyword evidence="11" id="KW-1185">Reference proteome</keyword>
<proteinExistence type="inferred from homology"/>
<dbReference type="Pfam" id="PF01858">
    <property type="entry name" value="RB_A"/>
    <property type="match status" value="1"/>
</dbReference>
<evidence type="ECO:0000256" key="2">
    <source>
        <dbReference type="ARBA" id="ARBA00009475"/>
    </source>
</evidence>
<evidence type="ECO:0000256" key="5">
    <source>
        <dbReference type="ARBA" id="ARBA00023163"/>
    </source>
</evidence>
<feature type="region of interest" description="Disordered" evidence="8">
    <location>
        <begin position="636"/>
        <end position="686"/>
    </location>
</feature>
<gene>
    <name evidence="10" type="ORF">BSL78_16597</name>
</gene>
<comment type="subcellular location">
    <subcellularLocation>
        <location evidence="1">Nucleus</location>
    </subcellularLocation>
</comment>
<dbReference type="Gene3D" id="1.10.472.10">
    <property type="entry name" value="Cyclin-like"/>
    <property type="match status" value="2"/>
</dbReference>